<dbReference type="SUPFAM" id="SSF53254">
    <property type="entry name" value="Phosphoglycerate mutase-like"/>
    <property type="match status" value="1"/>
</dbReference>
<dbReference type="SMART" id="SM00855">
    <property type="entry name" value="PGAM"/>
    <property type="match status" value="1"/>
</dbReference>
<dbReference type="EMBL" id="JAULSV010000007">
    <property type="protein sequence ID" value="KAK0638461.1"/>
    <property type="molecule type" value="Genomic_DNA"/>
</dbReference>
<dbReference type="GO" id="GO:0005737">
    <property type="term" value="C:cytoplasm"/>
    <property type="evidence" value="ECO:0007669"/>
    <property type="project" value="TreeGrafter"/>
</dbReference>
<comment type="caution">
    <text evidence="1">The sequence shown here is derived from an EMBL/GenBank/DDBJ whole genome shotgun (WGS) entry which is preliminary data.</text>
</comment>
<sequence length="201" mass="21736">MAKSTIYVIRHAESTHNVTKDFSLRDPGLTPLGLTQASSLGTTFPTLSSIGIIISSPLRRTLETTLAGFSEIIDKGGVKLRLDADLQERSDLPCDTGSEVGELQAKFPGVDFAGLGDGWYSKEGRNAADDESVRARARAVRGRLARVVKELEGSERKDVVVVTHGVFMKFLTGDESIDLPKAGWRAYTLEGGDGEEILLEV</sequence>
<dbReference type="Gene3D" id="3.40.50.1240">
    <property type="entry name" value="Phosphoglycerate mutase-like"/>
    <property type="match status" value="1"/>
</dbReference>
<accession>A0AA39XQQ2</accession>
<dbReference type="CDD" id="cd07067">
    <property type="entry name" value="HP_PGM_like"/>
    <property type="match status" value="1"/>
</dbReference>
<proteinExistence type="predicted"/>
<dbReference type="Pfam" id="PF00300">
    <property type="entry name" value="His_Phos_1"/>
    <property type="match status" value="1"/>
</dbReference>
<evidence type="ECO:0000313" key="1">
    <source>
        <dbReference type="EMBL" id="KAK0638461.1"/>
    </source>
</evidence>
<dbReference type="PANTHER" id="PTHR48100">
    <property type="entry name" value="BROAD-SPECIFICITY PHOSPHATASE YOR283W-RELATED"/>
    <property type="match status" value="1"/>
</dbReference>
<dbReference type="AlphaFoldDB" id="A0AA39XQQ2"/>
<name>A0AA39XQQ2_9PEZI</name>
<protein>
    <submittedName>
        <fullName evidence="1">Histidine phosphatase superfamily</fullName>
    </submittedName>
</protein>
<keyword evidence="2" id="KW-1185">Reference proteome</keyword>
<reference evidence="1" key="1">
    <citation type="submission" date="2023-06" db="EMBL/GenBank/DDBJ databases">
        <title>Genome-scale phylogeny and comparative genomics of the fungal order Sordariales.</title>
        <authorList>
            <consortium name="Lawrence Berkeley National Laboratory"/>
            <person name="Hensen N."/>
            <person name="Bonometti L."/>
            <person name="Westerberg I."/>
            <person name="Brannstrom I.O."/>
            <person name="Guillou S."/>
            <person name="Cros-Aarteil S."/>
            <person name="Calhoun S."/>
            <person name="Haridas S."/>
            <person name="Kuo A."/>
            <person name="Mondo S."/>
            <person name="Pangilinan J."/>
            <person name="Riley R."/>
            <person name="Labutti K."/>
            <person name="Andreopoulos B."/>
            <person name="Lipzen A."/>
            <person name="Chen C."/>
            <person name="Yanf M."/>
            <person name="Daum C."/>
            <person name="Ng V."/>
            <person name="Clum A."/>
            <person name="Steindorff A."/>
            <person name="Ohm R."/>
            <person name="Martin F."/>
            <person name="Silar P."/>
            <person name="Natvig D."/>
            <person name="Lalanne C."/>
            <person name="Gautier V."/>
            <person name="Ament-Velasquez S.L."/>
            <person name="Kruys A."/>
            <person name="Hutchinson M.I."/>
            <person name="Powell A.J."/>
            <person name="Barry K."/>
            <person name="Miller A.N."/>
            <person name="Grigoriev I.V."/>
            <person name="Debuchy R."/>
            <person name="Gladieux P."/>
            <person name="Thoren M.H."/>
            <person name="Johannesson H."/>
        </authorList>
    </citation>
    <scope>NUCLEOTIDE SEQUENCE</scope>
    <source>
        <strain evidence="1">SMH2532-1</strain>
    </source>
</reference>
<dbReference type="InterPro" id="IPR013078">
    <property type="entry name" value="His_Pase_superF_clade-1"/>
</dbReference>
<dbReference type="GO" id="GO:0016791">
    <property type="term" value="F:phosphatase activity"/>
    <property type="evidence" value="ECO:0007669"/>
    <property type="project" value="TreeGrafter"/>
</dbReference>
<dbReference type="Proteomes" id="UP001174936">
    <property type="component" value="Unassembled WGS sequence"/>
</dbReference>
<dbReference type="PANTHER" id="PTHR48100:SF54">
    <property type="entry name" value="PHOSPHATASE SPAC5H10.03-RELATED"/>
    <property type="match status" value="1"/>
</dbReference>
<dbReference type="InterPro" id="IPR029033">
    <property type="entry name" value="His_PPase_superfam"/>
</dbReference>
<evidence type="ECO:0000313" key="2">
    <source>
        <dbReference type="Proteomes" id="UP001174936"/>
    </source>
</evidence>
<dbReference type="InterPro" id="IPR050275">
    <property type="entry name" value="PGM_Phosphatase"/>
</dbReference>
<gene>
    <name evidence="1" type="ORF">B0T16DRAFT_439493</name>
</gene>
<organism evidence="1 2">
    <name type="scientific">Cercophora newfieldiana</name>
    <dbReference type="NCBI Taxonomy" id="92897"/>
    <lineage>
        <taxon>Eukaryota</taxon>
        <taxon>Fungi</taxon>
        <taxon>Dikarya</taxon>
        <taxon>Ascomycota</taxon>
        <taxon>Pezizomycotina</taxon>
        <taxon>Sordariomycetes</taxon>
        <taxon>Sordariomycetidae</taxon>
        <taxon>Sordariales</taxon>
        <taxon>Lasiosphaeriaceae</taxon>
        <taxon>Cercophora</taxon>
    </lineage>
</organism>
<dbReference type="PIRSF" id="PIRSF000709">
    <property type="entry name" value="6PFK_2-Ptase"/>
    <property type="match status" value="1"/>
</dbReference>